<dbReference type="RefSeq" id="WP_159975430.1">
    <property type="nucleotide sequence ID" value="NZ_BLIV01000002.1"/>
</dbReference>
<keyword evidence="2" id="KW-1185">Reference proteome</keyword>
<protein>
    <submittedName>
        <fullName evidence="1">Uncharacterized protein</fullName>
    </submittedName>
</protein>
<dbReference type="AlphaFoldDB" id="A0A640VTL1"/>
<proteinExistence type="predicted"/>
<evidence type="ECO:0000313" key="1">
    <source>
        <dbReference type="EMBL" id="GFE49566.1"/>
    </source>
</evidence>
<dbReference type="Proteomes" id="UP000436522">
    <property type="component" value="Unassembled WGS sequence"/>
</dbReference>
<sequence length="142" mass="15767">MTPQDARKLQILADIKYRTRRQRLQKLVQKESAIRSDLAKLGQQAKEADRASDKTMQAIGADVIWQAWLGKSKTALNMKLALILAEKEQHLSQVRRAYGKVLVSGEIADAVSSHQRSASIKSDLDKVISVAVQRTSGSKVSR</sequence>
<dbReference type="EMBL" id="BLIV01000002">
    <property type="protein sequence ID" value="GFE49566.1"/>
    <property type="molecule type" value="Genomic_DNA"/>
</dbReference>
<gene>
    <name evidence="1" type="ORF">So717_13190</name>
</gene>
<reference evidence="1 2" key="1">
    <citation type="submission" date="2019-12" db="EMBL/GenBank/DDBJ databases">
        <title>Roseobacter cerasinus sp. nov., isolated from seawater around aquaculture.</title>
        <authorList>
            <person name="Muramatsu S."/>
            <person name="Takabe Y."/>
            <person name="Mori K."/>
            <person name="Takaichi S."/>
            <person name="Hanada S."/>
        </authorList>
    </citation>
    <scope>NUCLEOTIDE SEQUENCE [LARGE SCALE GENOMIC DNA]</scope>
    <source>
        <strain evidence="1 2">AI77</strain>
    </source>
</reference>
<name>A0A640VTL1_9RHOB</name>
<dbReference type="OrthoDB" id="7861976at2"/>
<accession>A0A640VTL1</accession>
<evidence type="ECO:0000313" key="2">
    <source>
        <dbReference type="Proteomes" id="UP000436522"/>
    </source>
</evidence>
<comment type="caution">
    <text evidence="1">The sequence shown here is derived from an EMBL/GenBank/DDBJ whole genome shotgun (WGS) entry which is preliminary data.</text>
</comment>
<organism evidence="1 2">
    <name type="scientific">Roseobacter cerasinus</name>
    <dbReference type="NCBI Taxonomy" id="2602289"/>
    <lineage>
        <taxon>Bacteria</taxon>
        <taxon>Pseudomonadati</taxon>
        <taxon>Pseudomonadota</taxon>
        <taxon>Alphaproteobacteria</taxon>
        <taxon>Rhodobacterales</taxon>
        <taxon>Roseobacteraceae</taxon>
        <taxon>Roseobacter</taxon>
    </lineage>
</organism>